<dbReference type="Gene3D" id="6.10.140.1230">
    <property type="match status" value="1"/>
</dbReference>
<dbReference type="Gene3D" id="3.30.1060.10">
    <property type="entry name" value="Peptide methionine sulphoxide reductase MsrA"/>
    <property type="match status" value="1"/>
</dbReference>
<dbReference type="InterPro" id="IPR036509">
    <property type="entry name" value="Met_Sox_Rdtase_MsrA_sf"/>
</dbReference>
<feature type="compositionally biased region" description="Basic and acidic residues" evidence="6">
    <location>
        <begin position="305"/>
        <end position="322"/>
    </location>
</feature>
<evidence type="ECO:0000259" key="7">
    <source>
        <dbReference type="PROSITE" id="PS50174"/>
    </source>
</evidence>
<evidence type="ECO:0000256" key="2">
    <source>
        <dbReference type="ARBA" id="ARBA00012502"/>
    </source>
</evidence>
<feature type="region of interest" description="Disordered" evidence="6">
    <location>
        <begin position="444"/>
        <end position="479"/>
    </location>
</feature>
<reference evidence="8 9" key="1">
    <citation type="submission" date="2016-02" db="EMBL/GenBank/DDBJ databases">
        <title>Genome analysis of coral dinoflagellate symbionts highlights evolutionary adaptations to a symbiotic lifestyle.</title>
        <authorList>
            <person name="Aranda M."/>
            <person name="Li Y."/>
            <person name="Liew Y.J."/>
            <person name="Baumgarten S."/>
            <person name="Simakov O."/>
            <person name="Wilson M."/>
            <person name="Piel J."/>
            <person name="Ashoor H."/>
            <person name="Bougouffa S."/>
            <person name="Bajic V.B."/>
            <person name="Ryu T."/>
            <person name="Ravasi T."/>
            <person name="Bayer T."/>
            <person name="Micklem G."/>
            <person name="Kim H."/>
            <person name="Bhak J."/>
            <person name="Lajeunesse T.C."/>
            <person name="Voolstra C.R."/>
        </authorList>
    </citation>
    <scope>NUCLEOTIDE SEQUENCE [LARGE SCALE GENOMIC DNA]</scope>
    <source>
        <strain evidence="8 9">CCMP2467</strain>
    </source>
</reference>
<accession>A0A1Q9CZA0</accession>
<feature type="region of interest" description="Disordered" evidence="6">
    <location>
        <begin position="562"/>
        <end position="598"/>
    </location>
</feature>
<dbReference type="PROSITE" id="PS50174">
    <property type="entry name" value="G_PATCH"/>
    <property type="match status" value="1"/>
</dbReference>
<feature type="region of interest" description="Disordered" evidence="6">
    <location>
        <begin position="948"/>
        <end position="989"/>
    </location>
</feature>
<feature type="region of interest" description="Disordered" evidence="6">
    <location>
        <begin position="502"/>
        <end position="542"/>
    </location>
</feature>
<evidence type="ECO:0000256" key="4">
    <source>
        <dbReference type="ARBA" id="ARBA00030643"/>
    </source>
</evidence>
<dbReference type="GO" id="GO:0003676">
    <property type="term" value="F:nucleic acid binding"/>
    <property type="evidence" value="ECO:0007669"/>
    <property type="project" value="InterPro"/>
</dbReference>
<evidence type="ECO:0000256" key="1">
    <source>
        <dbReference type="ARBA" id="ARBA00005591"/>
    </source>
</evidence>
<proteinExistence type="inferred from homology"/>
<feature type="compositionally biased region" description="Basic and acidic residues" evidence="6">
    <location>
        <begin position="444"/>
        <end position="457"/>
    </location>
</feature>
<evidence type="ECO:0000313" key="8">
    <source>
        <dbReference type="EMBL" id="OLP88231.1"/>
    </source>
</evidence>
<keyword evidence="3" id="KW-0560">Oxidoreductase</keyword>
<dbReference type="Proteomes" id="UP000186817">
    <property type="component" value="Unassembled WGS sequence"/>
</dbReference>
<dbReference type="InterPro" id="IPR012677">
    <property type="entry name" value="Nucleotide-bd_a/b_plait_sf"/>
</dbReference>
<feature type="compositionally biased region" description="Low complexity" evidence="6">
    <location>
        <begin position="979"/>
        <end position="989"/>
    </location>
</feature>
<evidence type="ECO:0000256" key="5">
    <source>
        <dbReference type="SAM" id="Coils"/>
    </source>
</evidence>
<feature type="region of interest" description="Disordered" evidence="6">
    <location>
        <begin position="1084"/>
        <end position="1104"/>
    </location>
</feature>
<keyword evidence="5" id="KW-0175">Coiled coil</keyword>
<feature type="compositionally biased region" description="Low complexity" evidence="6">
    <location>
        <begin position="458"/>
        <end position="467"/>
    </location>
</feature>
<feature type="region of interest" description="Disordered" evidence="6">
    <location>
        <begin position="378"/>
        <end position="404"/>
    </location>
</feature>
<feature type="region of interest" description="Disordered" evidence="6">
    <location>
        <begin position="36"/>
        <end position="118"/>
    </location>
</feature>
<dbReference type="Pfam" id="PF01585">
    <property type="entry name" value="G-patch"/>
    <property type="match status" value="1"/>
</dbReference>
<comment type="caution">
    <text evidence="8">The sequence shown here is derived from an EMBL/GenBank/DDBJ whole genome shotgun (WGS) entry which is preliminary data.</text>
</comment>
<dbReference type="OrthoDB" id="77405at2759"/>
<dbReference type="GO" id="GO:0071011">
    <property type="term" value="C:precatalytic spliceosome"/>
    <property type="evidence" value="ECO:0007669"/>
    <property type="project" value="TreeGrafter"/>
</dbReference>
<evidence type="ECO:0000256" key="6">
    <source>
        <dbReference type="SAM" id="MobiDB-lite"/>
    </source>
</evidence>
<feature type="compositionally biased region" description="Polar residues" evidence="6">
    <location>
        <begin position="277"/>
        <end position="286"/>
    </location>
</feature>
<feature type="coiled-coil region" evidence="5">
    <location>
        <begin position="1942"/>
        <end position="1995"/>
    </location>
</feature>
<dbReference type="EMBL" id="LSRX01000824">
    <property type="protein sequence ID" value="OLP88231.1"/>
    <property type="molecule type" value="Genomic_DNA"/>
</dbReference>
<dbReference type="GO" id="GO:0007034">
    <property type="term" value="P:vacuolar transport"/>
    <property type="evidence" value="ECO:0007669"/>
    <property type="project" value="InterPro"/>
</dbReference>
<keyword evidence="9" id="KW-1185">Reference proteome</keyword>
<feature type="compositionally biased region" description="Low complexity" evidence="6">
    <location>
        <begin position="2095"/>
        <end position="2109"/>
    </location>
</feature>
<feature type="region of interest" description="Disordered" evidence="6">
    <location>
        <begin position="2094"/>
        <end position="2124"/>
    </location>
</feature>
<dbReference type="InterPro" id="IPR002569">
    <property type="entry name" value="Met_Sox_Rdtase_MsrA_dom"/>
</dbReference>
<dbReference type="InterPro" id="IPR035979">
    <property type="entry name" value="RBD_domain_sf"/>
</dbReference>
<sequence length="2124" mass="236216">MGAVHCSCVQREAECDSVSPGVITVYDDGLPTERKSFHAEALEQSPEESRRWESDATLPGTFYGRTEAEQATEDAAKHKKSEATRKPIQKLEAPESLTAHGDEASRGTFPDEDPPLPPPAVQVIFDPGIISLIDLLRWFWESHDPTACHASANGLQFRSGLYYFNAQQQEIMEISRQAYQAFLERAGKHSGCTIATEILAASSFHTFPGDVFYVAEEEHQQFLAKPGGGEAFRRKAVGGSLHPLGISMRGLGDVALPEKHTPKLPEEFWRRHAPAESLQNQSSHEQIQWPGAAPSRSSDGGTADPVEKLPTEKKVTDDKEKGPPSSTPLPQTFSAAKLMMPPVRKKVEPARRPSMPALDLSKLAAEKEALMKQRAAAETSSKAVSAASSVSSVAKPVETDSAAVASTAPLSEPIVASLFGDPNEEYDPAKPNDYDEFCRRRMRQKAEEEMEKRRQEAAARQQASKAPQAKEEDFATKMMKKMGWKDGAGLGKEGQGMVNPLVMQKTDQKTGRIVEGVKREATAAPAGQPESKQAKASPKLPPTRVLLLTNMVGAGDVDEDLQEETAEEASKYGKLKKPGQAQAPEKPAAPPAASGDGKQLGLVDEIMSNAASSIMCLRSRQNSRTRRFGIFRFVRDEGEPSVGLHAPTMKKSAEEILRYTAISGDPKVSMSMENWMEDGWAAFMMDDPDFFMKTNLQLCYCLFAGYHDPLNFSDVSDLLNSNYILCPQPMPLTTRAERVGHANVMAPLEGPPPPQPVHQPVDVEPEEAEDAASVMQTALHEGDEPDRRWGLDALGIRNDIAMMLRNRAQNDEVGEACHAAGRLYRHFQRPDETRTGSLRWVEALIRPELDKYILRVSRPNDYELDPDKEEWLRRAMKAIDACAWTKAGALGDQGPRCDVILLRAVRVGETETEMVMTGGIGQPIGRGKMQRTLLAGEMAAEAGEMLGMPGTGETTEAGSCPASSSRPPRTDPRSVIPRATPAVDPAAPAPLTVPEAVDMWRQLLRIAEGAGMGDMDRSVQEGRYTLPRDMADNMVDTLREMDQHDLAIMTLGLVDLIRRLMVECSQVLANARSDLVEVEVEPEEEADRSSLVQTGLGVPGRKGMKPPCSGVLEDLQLELDRLQRQGWNIDQHIGALLAKASDAAESSSDLAVSKPISDWLEKWWTRVQQCLPVPSHGEMGGAMLVDSQSAGSQTQGQPEDASFYAEAEAIAVEEHEYHMEQRRLAEERARQEDEHESSLESWESEMQRVMEMFAPYEAAAWDNWAMWYSMNRPQVVVKQTRILRGESSPNSSAPTMEGGSMAGDSRVPHGLDFNNYLTQCVIKELKGKLDDQAVRIFLEYEDVAAATKAFTDMNGRYFGGRVVKARFFEENLFSQDFFIHITEATEDEGWINVQDRFQDGSLEHDGRICYRFSGCGSCMTRLQFVVDTTLPASSLLIRPEVSMQSITDVTGLLAAEWQEQLSPGDAIVRVNRREQEAGSLRLNSMRQILESPSQLYEEDQESPHPQQEAAEWDEYFARMIVRRDVPEIGMAAMLVMPLGRRHTVVFQVGPVKAYTLTVQPHSEPGKVIVSHVMFLPFSAYPVWATEHFSSLSKLEKNRFERYVKLEDLPKLCEVDRSFYTILHLRGCNRGVPLLPIHDEQAQAICQLDSNACVLITGEDGLDSYWMRWTEQNFTFRTYLQEFLSRSNIRLNVYTELSGRKLVPYQVAVSTQEWDACKHDVLAAFHKQQRAYRRMNGGVSAPRVGEATEARFQHLEPKPKKLCFASTSADVVVRRTFIDMLDSEWTEGSWRLGETCENVQATCVLLPWNVPTRSAFLCFTEGVTTNVAERGSLGSAVCVDKGYGSRSKPVRSQGELHAVTIAMLPLSMAQRQLEAALHVFNSAQRRVSPSVWHLLHYQSSANTAKLDFCSHRRQSVVMGNGKSKEETVKEKAREWQRQIRGESRRIDRDISRMRQEEEKLKKEIKTMAEKGQAASVKTLARQVVRSRKAVARLERTKCSMSAVNLHLTTAVASMSTASALKMSSGVMKEMNRLMNVPELQRTMEDMRQEMMRAEIADEMMEEGFQESDDETEIDSAVARVYEELALDKSQLLDTGAAAASPAPVATPSPEATEDPLMQRLQALQR</sequence>
<dbReference type="Pfam" id="PF01625">
    <property type="entry name" value="PMSR"/>
    <property type="match status" value="1"/>
</dbReference>
<protein>
    <recommendedName>
        <fullName evidence="2">peptide-methionine (S)-S-oxide reductase</fullName>
        <ecNumber evidence="2">1.8.4.11</ecNumber>
    </recommendedName>
    <alternativeName>
        <fullName evidence="4">Peptide-methionine (S)-S-oxide reductase</fullName>
    </alternativeName>
</protein>
<dbReference type="InterPro" id="IPR040052">
    <property type="entry name" value="RBM17"/>
</dbReference>
<feature type="compositionally biased region" description="Basic and acidic residues" evidence="6">
    <location>
        <begin position="36"/>
        <end position="54"/>
    </location>
</feature>
<dbReference type="SUPFAM" id="SSF55068">
    <property type="entry name" value="Peptide methionine sulfoxide reductase"/>
    <property type="match status" value="1"/>
</dbReference>
<evidence type="ECO:0000313" key="9">
    <source>
        <dbReference type="Proteomes" id="UP000186817"/>
    </source>
</evidence>
<dbReference type="SMART" id="SM00443">
    <property type="entry name" value="G_patch"/>
    <property type="match status" value="1"/>
</dbReference>
<dbReference type="Gene3D" id="3.30.70.330">
    <property type="match status" value="2"/>
</dbReference>
<dbReference type="Pfam" id="PF03357">
    <property type="entry name" value="Snf7"/>
    <property type="match status" value="1"/>
</dbReference>
<feature type="region of interest" description="Disordered" evidence="6">
    <location>
        <begin position="274"/>
        <end position="358"/>
    </location>
</feature>
<feature type="compositionally biased region" description="Low complexity" evidence="6">
    <location>
        <begin position="378"/>
        <end position="394"/>
    </location>
</feature>
<dbReference type="PANTHER" id="PTHR13288:SF8">
    <property type="entry name" value="SPLICING FACTOR 45"/>
    <property type="match status" value="1"/>
</dbReference>
<dbReference type="InterPro" id="IPR005024">
    <property type="entry name" value="Snf7_fam"/>
</dbReference>
<feature type="domain" description="G-patch" evidence="7">
    <location>
        <begin position="471"/>
        <end position="511"/>
    </location>
</feature>
<gene>
    <name evidence="8" type="primary">CHMP3</name>
    <name evidence="8" type="ORF">AK812_SmicGene30456</name>
</gene>
<comment type="similarity">
    <text evidence="1">Belongs to the MsrA Met sulfoxide reductase family.</text>
</comment>
<dbReference type="PANTHER" id="PTHR13288">
    <property type="entry name" value="SPLICING FACTOR 45 SPF45"/>
    <property type="match status" value="1"/>
</dbReference>
<evidence type="ECO:0000256" key="3">
    <source>
        <dbReference type="ARBA" id="ARBA00023002"/>
    </source>
</evidence>
<dbReference type="SUPFAM" id="SSF54928">
    <property type="entry name" value="RNA-binding domain, RBD"/>
    <property type="match status" value="1"/>
</dbReference>
<dbReference type="EC" id="1.8.4.11" evidence="2"/>
<feature type="compositionally biased region" description="Basic and acidic residues" evidence="6">
    <location>
        <begin position="506"/>
        <end position="521"/>
    </location>
</feature>
<dbReference type="GO" id="GO:0008113">
    <property type="term" value="F:peptide-methionine (S)-S-oxide reductase activity"/>
    <property type="evidence" value="ECO:0007669"/>
    <property type="project" value="UniProtKB-EC"/>
</dbReference>
<dbReference type="GO" id="GO:0045292">
    <property type="term" value="P:mRNA cis splicing, via spliceosome"/>
    <property type="evidence" value="ECO:0007669"/>
    <property type="project" value="InterPro"/>
</dbReference>
<organism evidence="8 9">
    <name type="scientific">Symbiodinium microadriaticum</name>
    <name type="common">Dinoflagellate</name>
    <name type="synonym">Zooxanthella microadriatica</name>
    <dbReference type="NCBI Taxonomy" id="2951"/>
    <lineage>
        <taxon>Eukaryota</taxon>
        <taxon>Sar</taxon>
        <taxon>Alveolata</taxon>
        <taxon>Dinophyceae</taxon>
        <taxon>Suessiales</taxon>
        <taxon>Symbiodiniaceae</taxon>
        <taxon>Symbiodinium</taxon>
    </lineage>
</organism>
<name>A0A1Q9CZA0_SYMMI</name>
<dbReference type="InterPro" id="IPR000467">
    <property type="entry name" value="G_patch_dom"/>
</dbReference>